<evidence type="ECO:0000256" key="1">
    <source>
        <dbReference type="ARBA" id="ARBA00005771"/>
    </source>
</evidence>
<dbReference type="Pfam" id="PF00685">
    <property type="entry name" value="Sulfotransfer_1"/>
    <property type="match status" value="1"/>
</dbReference>
<dbReference type="InterPro" id="IPR027417">
    <property type="entry name" value="P-loop_NTPase"/>
</dbReference>
<dbReference type="PANTHER" id="PTHR11783">
    <property type="entry name" value="SULFOTRANSFERASE SULT"/>
    <property type="match status" value="1"/>
</dbReference>
<dbReference type="SUPFAM" id="SSF52540">
    <property type="entry name" value="P-loop containing nucleoside triphosphate hydrolases"/>
    <property type="match status" value="1"/>
</dbReference>
<reference evidence="4" key="1">
    <citation type="journal article" date="2020" name="Cell">
        <title>Large-Scale Comparative Analyses of Tick Genomes Elucidate Their Genetic Diversity and Vector Capacities.</title>
        <authorList>
            <consortium name="Tick Genome and Microbiome Consortium (TIGMIC)"/>
            <person name="Jia N."/>
            <person name="Wang J."/>
            <person name="Shi W."/>
            <person name="Du L."/>
            <person name="Sun Y."/>
            <person name="Zhan W."/>
            <person name="Jiang J.F."/>
            <person name="Wang Q."/>
            <person name="Zhang B."/>
            <person name="Ji P."/>
            <person name="Bell-Sakyi L."/>
            <person name="Cui X.M."/>
            <person name="Yuan T.T."/>
            <person name="Jiang B.G."/>
            <person name="Yang W.F."/>
            <person name="Lam T.T."/>
            <person name="Chang Q.C."/>
            <person name="Ding S.J."/>
            <person name="Wang X.J."/>
            <person name="Zhu J.G."/>
            <person name="Ruan X.D."/>
            <person name="Zhao L."/>
            <person name="Wei J.T."/>
            <person name="Ye R.Z."/>
            <person name="Que T.C."/>
            <person name="Du C.H."/>
            <person name="Zhou Y.H."/>
            <person name="Cheng J.X."/>
            <person name="Dai P.F."/>
            <person name="Guo W.B."/>
            <person name="Han X.H."/>
            <person name="Huang E.J."/>
            <person name="Li L.F."/>
            <person name="Wei W."/>
            <person name="Gao Y.C."/>
            <person name="Liu J.Z."/>
            <person name="Shao H.Z."/>
            <person name="Wang X."/>
            <person name="Wang C.C."/>
            <person name="Yang T.C."/>
            <person name="Huo Q.B."/>
            <person name="Li W."/>
            <person name="Chen H.Y."/>
            <person name="Chen S.E."/>
            <person name="Zhou L.G."/>
            <person name="Ni X.B."/>
            <person name="Tian J.H."/>
            <person name="Sheng Y."/>
            <person name="Liu T."/>
            <person name="Pan Y.S."/>
            <person name="Xia L.Y."/>
            <person name="Li J."/>
            <person name="Zhao F."/>
            <person name="Cao W.C."/>
        </authorList>
    </citation>
    <scope>NUCLEOTIDE SEQUENCE</scope>
    <source>
        <strain evidence="4">Rsan-2018</strain>
    </source>
</reference>
<reference evidence="4" key="2">
    <citation type="submission" date="2021-09" db="EMBL/GenBank/DDBJ databases">
        <authorList>
            <person name="Jia N."/>
            <person name="Wang J."/>
            <person name="Shi W."/>
            <person name="Du L."/>
            <person name="Sun Y."/>
            <person name="Zhan W."/>
            <person name="Jiang J."/>
            <person name="Wang Q."/>
            <person name="Zhang B."/>
            <person name="Ji P."/>
            <person name="Sakyi L.B."/>
            <person name="Cui X."/>
            <person name="Yuan T."/>
            <person name="Jiang B."/>
            <person name="Yang W."/>
            <person name="Lam T.T.-Y."/>
            <person name="Chang Q."/>
            <person name="Ding S."/>
            <person name="Wang X."/>
            <person name="Zhu J."/>
            <person name="Ruan X."/>
            <person name="Zhao L."/>
            <person name="Wei J."/>
            <person name="Que T."/>
            <person name="Du C."/>
            <person name="Cheng J."/>
            <person name="Dai P."/>
            <person name="Han X."/>
            <person name="Huang E."/>
            <person name="Gao Y."/>
            <person name="Liu J."/>
            <person name="Shao H."/>
            <person name="Ye R."/>
            <person name="Li L."/>
            <person name="Wei W."/>
            <person name="Wang X."/>
            <person name="Wang C."/>
            <person name="Huo Q."/>
            <person name="Li W."/>
            <person name="Guo W."/>
            <person name="Chen H."/>
            <person name="Chen S."/>
            <person name="Zhou L."/>
            <person name="Zhou L."/>
            <person name="Ni X."/>
            <person name="Tian J."/>
            <person name="Zhou Y."/>
            <person name="Sheng Y."/>
            <person name="Liu T."/>
            <person name="Pan Y."/>
            <person name="Xia L."/>
            <person name="Li J."/>
            <person name="Zhao F."/>
            <person name="Cao W."/>
        </authorList>
    </citation>
    <scope>NUCLEOTIDE SEQUENCE</scope>
    <source>
        <strain evidence="4">Rsan-2018</strain>
        <tissue evidence="4">Larvae</tissue>
    </source>
</reference>
<keyword evidence="5" id="KW-1185">Reference proteome</keyword>
<evidence type="ECO:0000256" key="2">
    <source>
        <dbReference type="ARBA" id="ARBA00022679"/>
    </source>
</evidence>
<proteinExistence type="inferred from homology"/>
<sequence>MLGSAQQKQVVTPGSNLQEYALLVLSGIPQRPAGMVMDGGDCDLQREHGEGAKFVYVARNPWDVCVSFYHMVKDLSVFRFQDGTFDDFLEAFLAGGFGFGSYFQHVASGLGK</sequence>
<evidence type="ECO:0000259" key="3">
    <source>
        <dbReference type="Pfam" id="PF00685"/>
    </source>
</evidence>
<dbReference type="EMBL" id="JABSTV010001250">
    <property type="protein sequence ID" value="KAH7957033.1"/>
    <property type="molecule type" value="Genomic_DNA"/>
</dbReference>
<feature type="domain" description="Sulfotransferase" evidence="3">
    <location>
        <begin position="52"/>
        <end position="110"/>
    </location>
</feature>
<dbReference type="GO" id="GO:0008146">
    <property type="term" value="F:sulfotransferase activity"/>
    <property type="evidence" value="ECO:0007669"/>
    <property type="project" value="InterPro"/>
</dbReference>
<dbReference type="Proteomes" id="UP000821837">
    <property type="component" value="Unassembled WGS sequence"/>
</dbReference>
<keyword evidence="2" id="KW-0808">Transferase</keyword>
<protein>
    <recommendedName>
        <fullName evidence="3">Sulfotransferase domain-containing protein</fullName>
    </recommendedName>
</protein>
<comment type="caution">
    <text evidence="4">The sequence shown here is derived from an EMBL/GenBank/DDBJ whole genome shotgun (WGS) entry which is preliminary data.</text>
</comment>
<name>A0A9D4PZ44_RHISA</name>
<dbReference type="InterPro" id="IPR000863">
    <property type="entry name" value="Sulfotransferase_dom"/>
</dbReference>
<gene>
    <name evidence="4" type="ORF">HPB52_014492</name>
</gene>
<evidence type="ECO:0000313" key="5">
    <source>
        <dbReference type="Proteomes" id="UP000821837"/>
    </source>
</evidence>
<comment type="similarity">
    <text evidence="1">Belongs to the sulfotransferase 1 family.</text>
</comment>
<dbReference type="Gene3D" id="3.40.50.300">
    <property type="entry name" value="P-loop containing nucleotide triphosphate hydrolases"/>
    <property type="match status" value="1"/>
</dbReference>
<evidence type="ECO:0000313" key="4">
    <source>
        <dbReference type="EMBL" id="KAH7957033.1"/>
    </source>
</evidence>
<organism evidence="4 5">
    <name type="scientific">Rhipicephalus sanguineus</name>
    <name type="common">Brown dog tick</name>
    <name type="synonym">Ixodes sanguineus</name>
    <dbReference type="NCBI Taxonomy" id="34632"/>
    <lineage>
        <taxon>Eukaryota</taxon>
        <taxon>Metazoa</taxon>
        <taxon>Ecdysozoa</taxon>
        <taxon>Arthropoda</taxon>
        <taxon>Chelicerata</taxon>
        <taxon>Arachnida</taxon>
        <taxon>Acari</taxon>
        <taxon>Parasitiformes</taxon>
        <taxon>Ixodida</taxon>
        <taxon>Ixodoidea</taxon>
        <taxon>Ixodidae</taxon>
        <taxon>Rhipicephalinae</taxon>
        <taxon>Rhipicephalus</taxon>
        <taxon>Rhipicephalus</taxon>
    </lineage>
</organism>
<accession>A0A9D4PZ44</accession>
<dbReference type="AlphaFoldDB" id="A0A9D4PZ44"/>